<accession>A0A9P4K2F5</accession>
<dbReference type="Proteomes" id="UP000800093">
    <property type="component" value="Unassembled WGS sequence"/>
</dbReference>
<name>A0A9P4K2F5_9PLEO</name>
<evidence type="ECO:0008006" key="3">
    <source>
        <dbReference type="Google" id="ProtNLM"/>
    </source>
</evidence>
<proteinExistence type="predicted"/>
<organism evidence="1 2">
    <name type="scientific">Lojkania enalia</name>
    <dbReference type="NCBI Taxonomy" id="147567"/>
    <lineage>
        <taxon>Eukaryota</taxon>
        <taxon>Fungi</taxon>
        <taxon>Dikarya</taxon>
        <taxon>Ascomycota</taxon>
        <taxon>Pezizomycotina</taxon>
        <taxon>Dothideomycetes</taxon>
        <taxon>Pleosporomycetidae</taxon>
        <taxon>Pleosporales</taxon>
        <taxon>Pleosporales incertae sedis</taxon>
        <taxon>Lojkania</taxon>
    </lineage>
</organism>
<reference evidence="2" key="1">
    <citation type="journal article" date="2020" name="Stud. Mycol.">
        <title>101 Dothideomycetes genomes: A test case for predicting lifestyles and emergence of pathogens.</title>
        <authorList>
            <person name="Haridas S."/>
            <person name="Albert R."/>
            <person name="Binder M."/>
            <person name="Bloem J."/>
            <person name="LaButti K."/>
            <person name="Salamov A."/>
            <person name="Andreopoulos B."/>
            <person name="Baker S."/>
            <person name="Barry K."/>
            <person name="Bills G."/>
            <person name="Bluhm B."/>
            <person name="Cannon C."/>
            <person name="Castanera R."/>
            <person name="Culley D."/>
            <person name="Daum C."/>
            <person name="Ezra D."/>
            <person name="Gonzalez J."/>
            <person name="Henrissat B."/>
            <person name="Kuo A."/>
            <person name="Liang C."/>
            <person name="Lipzen A."/>
            <person name="Lutzoni F."/>
            <person name="Magnuson J."/>
            <person name="Mondo S."/>
            <person name="Nolan M."/>
            <person name="Ohm R."/>
            <person name="Pangilinan J."/>
            <person name="Park H.-J."/>
            <person name="Ramirez L."/>
            <person name="Alfaro M."/>
            <person name="Sun H."/>
            <person name="Tritt A."/>
            <person name="Yoshinaga Y."/>
            <person name="Zwiers L.-H."/>
            <person name="Turgeon B."/>
            <person name="Goodwin S."/>
            <person name="Spatafora J."/>
            <person name="Crous P."/>
            <person name="Grigoriev I."/>
        </authorList>
    </citation>
    <scope>NUCLEOTIDE SEQUENCE [LARGE SCALE GENOMIC DNA]</scope>
    <source>
        <strain evidence="2">CBS 304.66</strain>
    </source>
</reference>
<gene>
    <name evidence="1" type="ORF">CC78DRAFT_471928</name>
</gene>
<sequence>MEPANATLNFQEIIYLSMPYRTDRQDSLSLIAAASGLKLTMMPGVTPDSIHPKAMPPHSALILEDDVDWDVNIKEIMGNFDWQLRYNNTIRWGQNVEKGWDEECPYGCDWDDLFLGQCGGGPNLDRLDLSQVVPDEHSPKISDIHKWWQTEFKTIWNLTDSENVRVIAPVYDPICLMGYGLTRLGALRALYHIGGWRPFGNPVDNELAWRNAEGVMQGYTLSPPPIVAWRLGGAQDSDNNADIAAKPMESKGNVAGTSIGLKNSIRKSLEGLLTKNYWQSMRDELR</sequence>
<keyword evidence="2" id="KW-1185">Reference proteome</keyword>
<comment type="caution">
    <text evidence="1">The sequence shown here is derived from an EMBL/GenBank/DDBJ whole genome shotgun (WGS) entry which is preliminary data.</text>
</comment>
<dbReference type="AlphaFoldDB" id="A0A9P4K2F5"/>
<evidence type="ECO:0000313" key="1">
    <source>
        <dbReference type="EMBL" id="KAF2260866.1"/>
    </source>
</evidence>
<dbReference type="OrthoDB" id="47375at2759"/>
<evidence type="ECO:0000313" key="2">
    <source>
        <dbReference type="Proteomes" id="UP000800093"/>
    </source>
</evidence>
<dbReference type="EMBL" id="ML986671">
    <property type="protein sequence ID" value="KAF2260866.1"/>
    <property type="molecule type" value="Genomic_DNA"/>
</dbReference>
<protein>
    <recommendedName>
        <fullName evidence="3">Glycosyltransferase family 25 protein</fullName>
    </recommendedName>
</protein>